<dbReference type="InterPro" id="IPR033985">
    <property type="entry name" value="SusD-like_N"/>
</dbReference>
<feature type="domain" description="RagB/SusD" evidence="7">
    <location>
        <begin position="332"/>
        <end position="407"/>
    </location>
</feature>
<dbReference type="Gene3D" id="1.25.40.390">
    <property type="match status" value="1"/>
</dbReference>
<organism evidence="9 10">
    <name type="scientific">Fontibacter flavus</name>
    <dbReference type="NCBI Taxonomy" id="654838"/>
    <lineage>
        <taxon>Bacteria</taxon>
        <taxon>Pseudomonadati</taxon>
        <taxon>Bacteroidota</taxon>
        <taxon>Cytophagia</taxon>
        <taxon>Cytophagales</taxon>
        <taxon>Cyclobacteriaceae</taxon>
        <taxon>Fontibacter</taxon>
    </lineage>
</organism>
<comment type="subcellular location">
    <subcellularLocation>
        <location evidence="1">Cell outer membrane</location>
    </subcellularLocation>
</comment>
<dbReference type="RefSeq" id="WP_382388940.1">
    <property type="nucleotide sequence ID" value="NZ_JBHLWI010000050.1"/>
</dbReference>
<comment type="similarity">
    <text evidence="2">Belongs to the SusD family.</text>
</comment>
<feature type="domain" description="SusD-like N-terminal" evidence="8">
    <location>
        <begin position="19"/>
        <end position="224"/>
    </location>
</feature>
<accession>A0ABV6FX01</accession>
<evidence type="ECO:0000256" key="3">
    <source>
        <dbReference type="ARBA" id="ARBA00022729"/>
    </source>
</evidence>
<dbReference type="InterPro" id="IPR012944">
    <property type="entry name" value="SusD_RagB_dom"/>
</dbReference>
<protein>
    <submittedName>
        <fullName evidence="9">RagB/SusD family nutrient uptake outer membrane protein</fullName>
    </submittedName>
</protein>
<dbReference type="Pfam" id="PF07980">
    <property type="entry name" value="SusD_RagB"/>
    <property type="match status" value="1"/>
</dbReference>
<sequence>MKKKIYLLLIVVLTSCEGFLDEKPNRNLAVPASLDEIEALLNHTSVFFLTPTYQLIASDEYFLTDAGFNGLNNFTQQRAHLRDFETMFEGVSNVAEWSTPYSQIMYSNIVLDLLDSQTDLTNSEKQKADRIIGAAMFKRAFALFNLILNHGEFPDPISAASKNGIPVPLVPDIANPAPFANLSDTYLQIINDLENSAGLMQERPTNISTPSSQSAFALLARVYLSMNDFENALKYSEKALQMGYRLMDYNDKDPGLAFPFEMENEEVIYYSVVMFYSGFVNSPETRVDPVFFNNIPENDLRKNLFFRTNPNGAINFRGTYSGNRDYFSGLTTSELFLIKAECHARLSEEVAALESLNELMQMRFDRDTFMPLTGETAEEVLSFVLEERKKELFFRGIRWSDLKRFHQLGELEIQLIREVNGTSYAFQPSSTGFGIPIPPEELNLRNE</sequence>
<keyword evidence="5" id="KW-0998">Cell outer membrane</keyword>
<dbReference type="Proteomes" id="UP001589797">
    <property type="component" value="Unassembled WGS sequence"/>
</dbReference>
<evidence type="ECO:0000256" key="4">
    <source>
        <dbReference type="ARBA" id="ARBA00023136"/>
    </source>
</evidence>
<keyword evidence="3" id="KW-0732">Signal</keyword>
<feature type="repeat" description="TPR" evidence="6">
    <location>
        <begin position="213"/>
        <end position="246"/>
    </location>
</feature>
<dbReference type="SUPFAM" id="SSF48452">
    <property type="entry name" value="TPR-like"/>
    <property type="match status" value="1"/>
</dbReference>
<evidence type="ECO:0000259" key="8">
    <source>
        <dbReference type="Pfam" id="PF14322"/>
    </source>
</evidence>
<evidence type="ECO:0000313" key="9">
    <source>
        <dbReference type="EMBL" id="MFC0264398.1"/>
    </source>
</evidence>
<evidence type="ECO:0000256" key="1">
    <source>
        <dbReference type="ARBA" id="ARBA00004442"/>
    </source>
</evidence>
<comment type="caution">
    <text evidence="9">The sequence shown here is derived from an EMBL/GenBank/DDBJ whole genome shotgun (WGS) entry which is preliminary data.</text>
</comment>
<dbReference type="InterPro" id="IPR011990">
    <property type="entry name" value="TPR-like_helical_dom_sf"/>
</dbReference>
<evidence type="ECO:0000256" key="5">
    <source>
        <dbReference type="ARBA" id="ARBA00023237"/>
    </source>
</evidence>
<dbReference type="EMBL" id="JBHLWI010000050">
    <property type="protein sequence ID" value="MFC0264398.1"/>
    <property type="molecule type" value="Genomic_DNA"/>
</dbReference>
<gene>
    <name evidence="9" type="ORF">ACFFIP_17055</name>
</gene>
<dbReference type="PROSITE" id="PS51257">
    <property type="entry name" value="PROKAR_LIPOPROTEIN"/>
    <property type="match status" value="1"/>
</dbReference>
<evidence type="ECO:0000259" key="7">
    <source>
        <dbReference type="Pfam" id="PF07980"/>
    </source>
</evidence>
<proteinExistence type="inferred from homology"/>
<evidence type="ECO:0000256" key="6">
    <source>
        <dbReference type="PROSITE-ProRule" id="PRU00339"/>
    </source>
</evidence>
<dbReference type="PROSITE" id="PS50005">
    <property type="entry name" value="TPR"/>
    <property type="match status" value="1"/>
</dbReference>
<name>A0ABV6FX01_9BACT</name>
<dbReference type="Pfam" id="PF14322">
    <property type="entry name" value="SusD-like_3"/>
    <property type="match status" value="1"/>
</dbReference>
<keyword evidence="6" id="KW-0802">TPR repeat</keyword>
<keyword evidence="10" id="KW-1185">Reference proteome</keyword>
<keyword evidence="4" id="KW-0472">Membrane</keyword>
<evidence type="ECO:0000313" key="10">
    <source>
        <dbReference type="Proteomes" id="UP001589797"/>
    </source>
</evidence>
<reference evidence="9 10" key="1">
    <citation type="submission" date="2024-09" db="EMBL/GenBank/DDBJ databases">
        <authorList>
            <person name="Sun Q."/>
            <person name="Mori K."/>
        </authorList>
    </citation>
    <scope>NUCLEOTIDE SEQUENCE [LARGE SCALE GENOMIC DNA]</scope>
    <source>
        <strain evidence="9 10">CCM 7650</strain>
    </source>
</reference>
<evidence type="ECO:0000256" key="2">
    <source>
        <dbReference type="ARBA" id="ARBA00006275"/>
    </source>
</evidence>
<dbReference type="InterPro" id="IPR019734">
    <property type="entry name" value="TPR_rpt"/>
</dbReference>